<dbReference type="SUPFAM" id="SSF51695">
    <property type="entry name" value="PLC-like phosphodiesterases"/>
    <property type="match status" value="1"/>
</dbReference>
<keyword evidence="1" id="KW-1133">Transmembrane helix</keyword>
<evidence type="ECO:0000259" key="2">
    <source>
        <dbReference type="PROSITE" id="PS51704"/>
    </source>
</evidence>
<keyword evidence="1" id="KW-0472">Membrane</keyword>
<dbReference type="PANTHER" id="PTHR46211">
    <property type="entry name" value="GLYCEROPHOSPHORYL DIESTER PHOSPHODIESTERASE"/>
    <property type="match status" value="1"/>
</dbReference>
<dbReference type="PANTHER" id="PTHR46211:SF1">
    <property type="entry name" value="GLYCEROPHOSPHODIESTER PHOSPHODIESTERASE, CYTOPLASMIC"/>
    <property type="match status" value="1"/>
</dbReference>
<evidence type="ECO:0000313" key="4">
    <source>
        <dbReference type="Proteomes" id="UP000427281"/>
    </source>
</evidence>
<accession>A0A6I6ADC5</accession>
<gene>
    <name evidence="3" type="ORF">F1728_13340</name>
</gene>
<sequence>MARICQPLFRLAAGFASEQKLPRRPPAVTFRFSSFLYKSLICFYITDDGSKPLTAVCLFSWRSDQMSSMRSVCFLVFCAGLTLVSAANPLSAVEIVGHRGASFDAPENTLSSVNLAWERNADAVEIDIYLTSDGKIVAFHDKTTKRIGGRNKDVAEQTLAELQTLDVGAWKNAQYHNERIPTLPQILKTIPAGKRLFIEIKCGPEVLPQLKADLQASGKAADQTALIGFDYDTMRKAKQLMPELKAYWVFKVKQNKVTRRWEHNADYYIRKAKEANLDGLDVGYNGFLTADFIQKSEAAGLPVFVWTINDVKDAKKLVEMGITGITTDRPGLMMETLKQAE</sequence>
<feature type="domain" description="GP-PDE" evidence="2">
    <location>
        <begin position="93"/>
        <end position="337"/>
    </location>
</feature>
<organism evidence="3 4">
    <name type="scientific">Gimesia benthica</name>
    <dbReference type="NCBI Taxonomy" id="2608982"/>
    <lineage>
        <taxon>Bacteria</taxon>
        <taxon>Pseudomonadati</taxon>
        <taxon>Planctomycetota</taxon>
        <taxon>Planctomycetia</taxon>
        <taxon>Planctomycetales</taxon>
        <taxon>Planctomycetaceae</taxon>
        <taxon>Gimesia</taxon>
    </lineage>
</organism>
<dbReference type="EMBL" id="CP043930">
    <property type="protein sequence ID" value="QGQ23600.1"/>
    <property type="molecule type" value="Genomic_DNA"/>
</dbReference>
<dbReference type="InterPro" id="IPR030395">
    <property type="entry name" value="GP_PDE_dom"/>
</dbReference>
<dbReference type="AlphaFoldDB" id="A0A6I6ADC5"/>
<dbReference type="Gene3D" id="3.20.20.190">
    <property type="entry name" value="Phosphatidylinositol (PI) phosphodiesterase"/>
    <property type="match status" value="1"/>
</dbReference>
<dbReference type="KEGG" id="gim:F1728_13340"/>
<evidence type="ECO:0000313" key="3">
    <source>
        <dbReference type="EMBL" id="QGQ23600.1"/>
    </source>
</evidence>
<dbReference type="CDD" id="cd08582">
    <property type="entry name" value="GDPD_like_2"/>
    <property type="match status" value="1"/>
</dbReference>
<keyword evidence="4" id="KW-1185">Reference proteome</keyword>
<feature type="transmembrane region" description="Helical" evidence="1">
    <location>
        <begin position="72"/>
        <end position="90"/>
    </location>
</feature>
<dbReference type="GO" id="GO:0006629">
    <property type="term" value="P:lipid metabolic process"/>
    <property type="evidence" value="ECO:0007669"/>
    <property type="project" value="InterPro"/>
</dbReference>
<proteinExistence type="predicted"/>
<reference evidence="3 4" key="1">
    <citation type="submission" date="2019-09" db="EMBL/GenBank/DDBJ databases">
        <title>Gimesia benthica sp. nov., a novel bacterium isolated from deep-sea water of the Northwest Indian Ocean.</title>
        <authorList>
            <person name="Dai X."/>
        </authorList>
    </citation>
    <scope>NUCLEOTIDE SEQUENCE [LARGE SCALE GENOMIC DNA]</scope>
    <source>
        <strain evidence="3 4">E7</strain>
    </source>
</reference>
<dbReference type="PROSITE" id="PS51704">
    <property type="entry name" value="GP_PDE"/>
    <property type="match status" value="1"/>
</dbReference>
<dbReference type="GO" id="GO:0008081">
    <property type="term" value="F:phosphoric diester hydrolase activity"/>
    <property type="evidence" value="ECO:0007669"/>
    <property type="project" value="InterPro"/>
</dbReference>
<keyword evidence="1" id="KW-0812">Transmembrane</keyword>
<name>A0A6I6ADC5_9PLAN</name>
<dbReference type="InterPro" id="IPR017946">
    <property type="entry name" value="PLC-like_Pdiesterase_TIM-brl"/>
</dbReference>
<evidence type="ECO:0000256" key="1">
    <source>
        <dbReference type="SAM" id="Phobius"/>
    </source>
</evidence>
<dbReference type="Proteomes" id="UP000427281">
    <property type="component" value="Chromosome"/>
</dbReference>
<dbReference type="Pfam" id="PF03009">
    <property type="entry name" value="GDPD"/>
    <property type="match status" value="1"/>
</dbReference>
<protein>
    <submittedName>
        <fullName evidence="3">Glycerophosphodiester phosphodiesterase</fullName>
    </submittedName>
</protein>